<gene>
    <name evidence="4" type="primary">hypE</name>
    <name evidence="4" type="ORF">POL72_47455</name>
</gene>
<dbReference type="SUPFAM" id="SSF55326">
    <property type="entry name" value="PurM N-terminal domain-like"/>
    <property type="match status" value="1"/>
</dbReference>
<dbReference type="PANTHER" id="PTHR30303">
    <property type="entry name" value="HYDROGENASE ISOENZYMES FORMATION PROTEIN HYPE"/>
    <property type="match status" value="1"/>
</dbReference>
<protein>
    <submittedName>
        <fullName evidence="4">Hydrogenase expression/formation protein HypE</fullName>
    </submittedName>
</protein>
<feature type="domain" description="PurM-like C-terminal" evidence="3">
    <location>
        <begin position="172"/>
        <end position="324"/>
    </location>
</feature>
<dbReference type="SUPFAM" id="SSF56042">
    <property type="entry name" value="PurM C-terminal domain-like"/>
    <property type="match status" value="1"/>
</dbReference>
<dbReference type="Gene3D" id="3.30.1330.10">
    <property type="entry name" value="PurM-like, N-terminal domain"/>
    <property type="match status" value="1"/>
</dbReference>
<evidence type="ECO:0000313" key="4">
    <source>
        <dbReference type="EMBL" id="MDC0685435.1"/>
    </source>
</evidence>
<comment type="similarity">
    <text evidence="1">Belongs to the HypE family.</text>
</comment>
<accession>A0ABT5CHZ0</accession>
<dbReference type="InterPro" id="IPR036921">
    <property type="entry name" value="PurM-like_N_sf"/>
</dbReference>
<dbReference type="NCBIfam" id="TIGR02124">
    <property type="entry name" value="hypE"/>
    <property type="match status" value="1"/>
</dbReference>
<evidence type="ECO:0000259" key="3">
    <source>
        <dbReference type="Pfam" id="PF02769"/>
    </source>
</evidence>
<dbReference type="EMBL" id="JAQNDK010000006">
    <property type="protein sequence ID" value="MDC0685435.1"/>
    <property type="molecule type" value="Genomic_DNA"/>
</dbReference>
<dbReference type="InterPro" id="IPR010918">
    <property type="entry name" value="PurM-like_C_dom"/>
</dbReference>
<evidence type="ECO:0000259" key="2">
    <source>
        <dbReference type="Pfam" id="PF00586"/>
    </source>
</evidence>
<dbReference type="InterPro" id="IPR011854">
    <property type="entry name" value="HypE"/>
</dbReference>
<dbReference type="CDD" id="cd02197">
    <property type="entry name" value="HypE"/>
    <property type="match status" value="1"/>
</dbReference>
<dbReference type="Pfam" id="PF02769">
    <property type="entry name" value="AIRS_C"/>
    <property type="match status" value="1"/>
</dbReference>
<dbReference type="InterPro" id="IPR036676">
    <property type="entry name" value="PurM-like_C_sf"/>
</dbReference>
<evidence type="ECO:0000256" key="1">
    <source>
        <dbReference type="ARBA" id="ARBA00006243"/>
    </source>
</evidence>
<reference evidence="4 5" key="1">
    <citation type="submission" date="2023-01" db="EMBL/GenBank/DDBJ databases">
        <title>Minimal conservation of predation-associated metabolite biosynthetic gene clusters underscores biosynthetic potential of Myxococcota including descriptions for ten novel species: Archangium lansinium sp. nov., Myxococcus landrumus sp. nov., Nannocystis bai.</title>
        <authorList>
            <person name="Ahearne A."/>
            <person name="Stevens C."/>
            <person name="Dowd S."/>
        </authorList>
    </citation>
    <scope>NUCLEOTIDE SEQUENCE [LARGE SCALE GENOMIC DNA]</scope>
    <source>
        <strain evidence="4 5">WIWO2</strain>
    </source>
</reference>
<keyword evidence="5" id="KW-1185">Reference proteome</keyword>
<proteinExistence type="inferred from homology"/>
<dbReference type="Pfam" id="PF00586">
    <property type="entry name" value="AIRS"/>
    <property type="match status" value="1"/>
</dbReference>
<name>A0ABT5CHZ0_9BACT</name>
<dbReference type="Proteomes" id="UP001217485">
    <property type="component" value="Unassembled WGS sequence"/>
</dbReference>
<dbReference type="PIRSF" id="PIRSF005644">
    <property type="entry name" value="Hdrgns_mtr_HypE"/>
    <property type="match status" value="1"/>
</dbReference>
<dbReference type="PANTHER" id="PTHR30303:SF0">
    <property type="entry name" value="CARBAMOYL DEHYDRATASE HYPE"/>
    <property type="match status" value="1"/>
</dbReference>
<organism evidence="4 5">
    <name type="scientific">Sorangium atrum</name>
    <dbReference type="NCBI Taxonomy" id="2995308"/>
    <lineage>
        <taxon>Bacteria</taxon>
        <taxon>Pseudomonadati</taxon>
        <taxon>Myxococcota</taxon>
        <taxon>Polyangia</taxon>
        <taxon>Polyangiales</taxon>
        <taxon>Polyangiaceae</taxon>
        <taxon>Sorangium</taxon>
    </lineage>
</organism>
<dbReference type="Gene3D" id="3.90.650.10">
    <property type="entry name" value="PurM-like C-terminal domain"/>
    <property type="match status" value="1"/>
</dbReference>
<evidence type="ECO:0000313" key="5">
    <source>
        <dbReference type="Proteomes" id="UP001217485"/>
    </source>
</evidence>
<comment type="caution">
    <text evidence="4">The sequence shown here is derived from an EMBL/GenBank/DDBJ whole genome shotgun (WGS) entry which is preliminary data.</text>
</comment>
<feature type="domain" description="PurM-like N-terminal" evidence="2">
    <location>
        <begin position="48"/>
        <end position="160"/>
    </location>
</feature>
<dbReference type="InterPro" id="IPR016188">
    <property type="entry name" value="PurM-like_N"/>
</dbReference>
<sequence length="346" mass="36309">MRFEMTCPAPLRERTIQLAHGGGGRLMRELIEHVFLPAFDSAPLSTRHDGAVVRLGGASLAFTTDTYVVHPRFFPGGDIGKLSVYGTVNDLAMTGARPAYLSAGFIVEEGLPIGELQQIALSMRAAADACGVELVTGDTKVVDRGKGDGLFINTAGIGVVPEGVVIAPRRVRPGDAVLVSGDVGRHGIAVLSVREALAFEEPVESDCAPVQGLAAALIDAGFDVHCLRDPTRGGLAAVLNEIALDAGVHVEVEEAQIPVEPAVLGACELLGLDPLYVACEGRLVAFLPEAQTERALASLRDHPLGRGAARIGRIVGDGKGSVVLRTRLGTRRTLDLLSGEQLPRIC</sequence>